<protein>
    <recommendedName>
        <fullName evidence="2">Peptidase M32 carboxypeptidase Taq metallopeptidase</fullName>
    </recommendedName>
</protein>
<name>X1C5E5_9ZZZZ</name>
<comment type="caution">
    <text evidence="1">The sequence shown here is derived from an EMBL/GenBank/DDBJ whole genome shotgun (WGS) entry which is preliminary data.</text>
</comment>
<dbReference type="Pfam" id="PF02074">
    <property type="entry name" value="Peptidase_M32"/>
    <property type="match status" value="1"/>
</dbReference>
<proteinExistence type="predicted"/>
<dbReference type="Gene3D" id="1.10.1370.30">
    <property type="match status" value="1"/>
</dbReference>
<dbReference type="SUPFAM" id="SSF55486">
    <property type="entry name" value="Metalloproteases ('zincins'), catalytic domain"/>
    <property type="match status" value="1"/>
</dbReference>
<gene>
    <name evidence="1" type="ORF">S01H4_21385</name>
</gene>
<dbReference type="GO" id="GO:0006508">
    <property type="term" value="P:proteolysis"/>
    <property type="evidence" value="ECO:0007669"/>
    <property type="project" value="InterPro"/>
</dbReference>
<evidence type="ECO:0000313" key="1">
    <source>
        <dbReference type="EMBL" id="GAG79606.1"/>
    </source>
</evidence>
<dbReference type="InterPro" id="IPR001333">
    <property type="entry name" value="Peptidase_M32_Taq"/>
</dbReference>
<feature type="non-terminal residue" evidence="1">
    <location>
        <position position="1"/>
    </location>
</feature>
<dbReference type="PROSITE" id="PS52034">
    <property type="entry name" value="PEPTIDASE_M32"/>
    <property type="match status" value="1"/>
</dbReference>
<dbReference type="AlphaFoldDB" id="X1C5E5"/>
<sequence length="153" mass="17943">NEADEVTYSLHIIIRYEIERDLFADKISISELPQIWNERYEEYLDVKVPDDENGVLQDTHWASGYYGYFPSYAMGNVYDGMWLEKLEKEEPKWLAEVEKGNTKPAIDWLKQNVHHYSSFYDPADLVKKIAGKETTAGPYLNYLENKYSNLLGF</sequence>
<accession>X1C5E5</accession>
<reference evidence="1" key="1">
    <citation type="journal article" date="2014" name="Front. Microbiol.">
        <title>High frequency of phylogenetically diverse reductive dehalogenase-homologous genes in deep subseafloor sedimentary metagenomes.</title>
        <authorList>
            <person name="Kawai M."/>
            <person name="Futagami T."/>
            <person name="Toyoda A."/>
            <person name="Takaki Y."/>
            <person name="Nishi S."/>
            <person name="Hori S."/>
            <person name="Arai W."/>
            <person name="Tsubouchi T."/>
            <person name="Morono Y."/>
            <person name="Uchiyama I."/>
            <person name="Ito T."/>
            <person name="Fujiyama A."/>
            <person name="Inagaki F."/>
            <person name="Takami H."/>
        </authorList>
    </citation>
    <scope>NUCLEOTIDE SEQUENCE</scope>
    <source>
        <strain evidence="1">Expedition CK06-06</strain>
    </source>
</reference>
<dbReference type="PANTHER" id="PTHR34217:SF1">
    <property type="entry name" value="CARBOXYPEPTIDASE 1"/>
    <property type="match status" value="1"/>
</dbReference>
<dbReference type="EMBL" id="BART01009682">
    <property type="protein sequence ID" value="GAG79606.1"/>
    <property type="molecule type" value="Genomic_DNA"/>
</dbReference>
<dbReference type="PANTHER" id="PTHR34217">
    <property type="entry name" value="METAL-DEPENDENT CARBOXYPEPTIDASE"/>
    <property type="match status" value="1"/>
</dbReference>
<dbReference type="GO" id="GO:0004181">
    <property type="term" value="F:metallocarboxypeptidase activity"/>
    <property type="evidence" value="ECO:0007669"/>
    <property type="project" value="InterPro"/>
</dbReference>
<evidence type="ECO:0008006" key="2">
    <source>
        <dbReference type="Google" id="ProtNLM"/>
    </source>
</evidence>
<dbReference type="PRINTS" id="PR00998">
    <property type="entry name" value="CRBOXYPTASET"/>
</dbReference>
<organism evidence="1">
    <name type="scientific">marine sediment metagenome</name>
    <dbReference type="NCBI Taxonomy" id="412755"/>
    <lineage>
        <taxon>unclassified sequences</taxon>
        <taxon>metagenomes</taxon>
        <taxon>ecological metagenomes</taxon>
    </lineage>
</organism>